<proteinExistence type="inferred from homology"/>
<dbReference type="PROSITE" id="PS00648">
    <property type="entry name" value="RIBONUCLEASE_P"/>
    <property type="match status" value="1"/>
</dbReference>
<comment type="similarity">
    <text evidence="7">Belongs to the RnpA family.</text>
</comment>
<keyword evidence="4 7" id="KW-0255">Endonuclease</keyword>
<organism evidence="9 10">
    <name type="scientific">Filomicrobium insigne</name>
    <dbReference type="NCBI Taxonomy" id="418854"/>
    <lineage>
        <taxon>Bacteria</taxon>
        <taxon>Pseudomonadati</taxon>
        <taxon>Pseudomonadota</taxon>
        <taxon>Alphaproteobacteria</taxon>
        <taxon>Hyphomicrobiales</taxon>
        <taxon>Hyphomicrobiaceae</taxon>
        <taxon>Filomicrobium</taxon>
    </lineage>
</organism>
<evidence type="ECO:0000313" key="9">
    <source>
        <dbReference type="EMBL" id="SDP59900.1"/>
    </source>
</evidence>
<dbReference type="Gene3D" id="3.30.230.10">
    <property type="match status" value="1"/>
</dbReference>
<dbReference type="InterPro" id="IPR020539">
    <property type="entry name" value="RNase_P_CS"/>
</dbReference>
<reference evidence="9 10" key="1">
    <citation type="submission" date="2016-10" db="EMBL/GenBank/DDBJ databases">
        <authorList>
            <person name="Varghese N."/>
            <person name="Submissions S."/>
        </authorList>
    </citation>
    <scope>NUCLEOTIDE SEQUENCE [LARGE SCALE GENOMIC DNA]</scope>
    <source>
        <strain evidence="9 10">CGMCC 1.6497</strain>
    </source>
</reference>
<keyword evidence="10" id="KW-1185">Reference proteome</keyword>
<dbReference type="InterPro" id="IPR020568">
    <property type="entry name" value="Ribosomal_Su5_D2-typ_SF"/>
</dbReference>
<dbReference type="PANTHER" id="PTHR33992">
    <property type="entry name" value="RIBONUCLEASE P PROTEIN COMPONENT"/>
    <property type="match status" value="1"/>
</dbReference>
<accession>A0A1H0U1G7</accession>
<evidence type="ECO:0000256" key="7">
    <source>
        <dbReference type="HAMAP-Rule" id="MF_00227"/>
    </source>
</evidence>
<dbReference type="EMBL" id="FNJC01000005">
    <property type="protein sequence ID" value="SDP59900.1"/>
    <property type="molecule type" value="Genomic_DNA"/>
</dbReference>
<evidence type="ECO:0000256" key="4">
    <source>
        <dbReference type="ARBA" id="ARBA00022759"/>
    </source>
</evidence>
<comment type="catalytic activity">
    <reaction evidence="7">
        <text>Endonucleolytic cleavage of RNA, removing 5'-extranucleotides from tRNA precursor.</text>
        <dbReference type="EC" id="3.1.26.5"/>
    </reaction>
</comment>
<dbReference type="SUPFAM" id="SSF54211">
    <property type="entry name" value="Ribosomal protein S5 domain 2-like"/>
    <property type="match status" value="1"/>
</dbReference>
<name>A0A1H0U1G7_9HYPH</name>
<keyword evidence="2 7" id="KW-0819">tRNA processing</keyword>
<evidence type="ECO:0000256" key="2">
    <source>
        <dbReference type="ARBA" id="ARBA00022694"/>
    </source>
</evidence>
<dbReference type="EC" id="3.1.26.5" evidence="7 8"/>
<gene>
    <name evidence="7" type="primary">rnpA</name>
    <name evidence="9" type="ORF">SAMN04488061_3470</name>
</gene>
<dbReference type="Proteomes" id="UP000198795">
    <property type="component" value="Unassembled WGS sequence"/>
</dbReference>
<dbReference type="HAMAP" id="MF_00227">
    <property type="entry name" value="RNase_P"/>
    <property type="match status" value="1"/>
</dbReference>
<keyword evidence="3 7" id="KW-0540">Nuclease</keyword>
<keyword evidence="5 7" id="KW-0378">Hydrolase</keyword>
<comment type="subunit">
    <text evidence="7">Consists of a catalytic RNA component (M1 or rnpB) and a protein subunit.</text>
</comment>
<protein>
    <recommendedName>
        <fullName evidence="7 8">Ribonuclease P protein component</fullName>
        <shortName evidence="7">RNase P protein</shortName>
        <shortName evidence="7">RNaseP protein</shortName>
        <ecNumber evidence="7 8">3.1.26.5</ecNumber>
    </recommendedName>
    <alternativeName>
        <fullName evidence="7">Protein C5</fullName>
    </alternativeName>
</protein>
<dbReference type="Pfam" id="PF00825">
    <property type="entry name" value="Ribonuclease_P"/>
    <property type="match status" value="1"/>
</dbReference>
<sequence>MEAVETLKKRSEFLRIRGGARWATPAFVLEAKPRTPGRARTVFGAESDVARFGFTATKKLGSAVVRNRIRRRLKAAVDALAPRCARSNCDYVLVARSSAETRSFASLCGDLEQAFIRVNRVMSSVDGRGSSKRPRGPVS</sequence>
<evidence type="ECO:0000256" key="5">
    <source>
        <dbReference type="ARBA" id="ARBA00022801"/>
    </source>
</evidence>
<dbReference type="NCBIfam" id="TIGR00188">
    <property type="entry name" value="rnpA"/>
    <property type="match status" value="1"/>
</dbReference>
<evidence type="ECO:0000256" key="8">
    <source>
        <dbReference type="NCBIfam" id="TIGR00188"/>
    </source>
</evidence>
<evidence type="ECO:0000256" key="3">
    <source>
        <dbReference type="ARBA" id="ARBA00022722"/>
    </source>
</evidence>
<dbReference type="InterPro" id="IPR014721">
    <property type="entry name" value="Ribsml_uS5_D2-typ_fold_subgr"/>
</dbReference>
<evidence type="ECO:0000256" key="6">
    <source>
        <dbReference type="ARBA" id="ARBA00022884"/>
    </source>
</evidence>
<evidence type="ECO:0000313" key="10">
    <source>
        <dbReference type="Proteomes" id="UP000198795"/>
    </source>
</evidence>
<dbReference type="PANTHER" id="PTHR33992:SF1">
    <property type="entry name" value="RIBONUCLEASE P PROTEIN COMPONENT"/>
    <property type="match status" value="1"/>
</dbReference>
<comment type="caution">
    <text evidence="9">The sequence shown here is derived from an EMBL/GenBank/DDBJ whole genome shotgun (WGS) entry which is preliminary data.</text>
</comment>
<keyword evidence="6 7" id="KW-0694">RNA-binding</keyword>
<comment type="function">
    <text evidence="1 7">RNaseP catalyzes the removal of the 5'-leader sequence from pre-tRNA to produce the mature 5'-terminus. It can also cleave other RNA substrates such as 4.5S RNA. The protein component plays an auxiliary but essential role in vivo by binding to the 5'-leader sequence and broadening the substrate specificity of the ribozyme.</text>
</comment>
<dbReference type="InterPro" id="IPR000100">
    <property type="entry name" value="RNase_P"/>
</dbReference>
<evidence type="ECO:0000256" key="1">
    <source>
        <dbReference type="ARBA" id="ARBA00002663"/>
    </source>
</evidence>